<dbReference type="InterPro" id="IPR000644">
    <property type="entry name" value="CBS_dom"/>
</dbReference>
<evidence type="ECO:0000259" key="3">
    <source>
        <dbReference type="PROSITE" id="PS51371"/>
    </source>
</evidence>
<evidence type="ECO:0000313" key="4">
    <source>
        <dbReference type="EMBL" id="MFC5712726.1"/>
    </source>
</evidence>
<evidence type="ECO:0000256" key="1">
    <source>
        <dbReference type="ARBA" id="ARBA00023122"/>
    </source>
</evidence>
<dbReference type="PROSITE" id="PS51371">
    <property type="entry name" value="CBS"/>
    <property type="match status" value="2"/>
</dbReference>
<dbReference type="EMBL" id="JBHSOZ010000003">
    <property type="protein sequence ID" value="MFC5712726.1"/>
    <property type="molecule type" value="Genomic_DNA"/>
</dbReference>
<protein>
    <submittedName>
        <fullName evidence="4">CBS domain-containing protein</fullName>
    </submittedName>
</protein>
<dbReference type="PANTHER" id="PTHR43080:SF2">
    <property type="entry name" value="CBS DOMAIN-CONTAINING PROTEIN"/>
    <property type="match status" value="1"/>
</dbReference>
<keyword evidence="5" id="KW-1185">Reference proteome</keyword>
<evidence type="ECO:0000256" key="2">
    <source>
        <dbReference type="PROSITE-ProRule" id="PRU00703"/>
    </source>
</evidence>
<name>A0ABW0YKR6_9BACI</name>
<dbReference type="InterPro" id="IPR051257">
    <property type="entry name" value="Diverse_CBS-Domain"/>
</dbReference>
<keyword evidence="1 2" id="KW-0129">CBS domain</keyword>
<dbReference type="SMART" id="SM00116">
    <property type="entry name" value="CBS"/>
    <property type="match status" value="2"/>
</dbReference>
<comment type="caution">
    <text evidence="4">The sequence shown here is derived from an EMBL/GenBank/DDBJ whole genome shotgun (WGS) entry which is preliminary data.</text>
</comment>
<dbReference type="InterPro" id="IPR046342">
    <property type="entry name" value="CBS_dom_sf"/>
</dbReference>
<sequence length="140" mass="15322">MNVREVMSANVDVCQVNDNVADVAKKMKELNVGSIPVVDNNKLVGTITDRDIVIRYVAEDAPSSQAGDIMSSDLVTASPEMDVKEVAQLMEEHKIRRLPVKENDDIVGIITLGDIAVDEQTKEQAKAALDDIMQGSKRDQ</sequence>
<evidence type="ECO:0000313" key="5">
    <source>
        <dbReference type="Proteomes" id="UP001596142"/>
    </source>
</evidence>
<dbReference type="CDD" id="cd04622">
    <property type="entry name" value="CBS_pair_HRP1_like"/>
    <property type="match status" value="1"/>
</dbReference>
<dbReference type="PANTHER" id="PTHR43080">
    <property type="entry name" value="CBS DOMAIN-CONTAINING PROTEIN CBSX3, MITOCHONDRIAL"/>
    <property type="match status" value="1"/>
</dbReference>
<dbReference type="Proteomes" id="UP001596142">
    <property type="component" value="Unassembled WGS sequence"/>
</dbReference>
<organism evidence="4 5">
    <name type="scientific">Thalassorhabdus alkalitolerans</name>
    <dbReference type="NCBI Taxonomy" id="2282697"/>
    <lineage>
        <taxon>Bacteria</taxon>
        <taxon>Bacillati</taxon>
        <taxon>Bacillota</taxon>
        <taxon>Bacilli</taxon>
        <taxon>Bacillales</taxon>
        <taxon>Bacillaceae</taxon>
        <taxon>Thalassorhabdus</taxon>
    </lineage>
</organism>
<dbReference type="Gene3D" id="3.10.580.10">
    <property type="entry name" value="CBS-domain"/>
    <property type="match status" value="1"/>
</dbReference>
<reference evidence="5" key="1">
    <citation type="journal article" date="2019" name="Int. J. Syst. Evol. Microbiol.">
        <title>The Global Catalogue of Microorganisms (GCM) 10K type strain sequencing project: providing services to taxonomists for standard genome sequencing and annotation.</title>
        <authorList>
            <consortium name="The Broad Institute Genomics Platform"/>
            <consortium name="The Broad Institute Genome Sequencing Center for Infectious Disease"/>
            <person name="Wu L."/>
            <person name="Ma J."/>
        </authorList>
    </citation>
    <scope>NUCLEOTIDE SEQUENCE [LARGE SCALE GENOMIC DNA]</scope>
    <source>
        <strain evidence="5">CECT 7184</strain>
    </source>
</reference>
<dbReference type="RefSeq" id="WP_385939949.1">
    <property type="nucleotide sequence ID" value="NZ_JBHSOZ010000003.1"/>
</dbReference>
<gene>
    <name evidence="4" type="ORF">ACFPU1_08025</name>
</gene>
<proteinExistence type="predicted"/>
<feature type="domain" description="CBS" evidence="3">
    <location>
        <begin position="7"/>
        <end position="63"/>
    </location>
</feature>
<dbReference type="SUPFAM" id="SSF54631">
    <property type="entry name" value="CBS-domain pair"/>
    <property type="match status" value="1"/>
</dbReference>
<dbReference type="Pfam" id="PF00571">
    <property type="entry name" value="CBS"/>
    <property type="match status" value="2"/>
</dbReference>
<accession>A0ABW0YKR6</accession>
<feature type="domain" description="CBS" evidence="3">
    <location>
        <begin position="70"/>
        <end position="126"/>
    </location>
</feature>